<protein>
    <submittedName>
        <fullName evidence="1">Uncharacterized protein</fullName>
    </submittedName>
</protein>
<reference evidence="1 2" key="1">
    <citation type="submission" date="2018-06" db="EMBL/GenBank/DDBJ databases">
        <authorList>
            <consortium name="Pathogen Informatics"/>
            <person name="Doyle S."/>
        </authorList>
    </citation>
    <scope>NUCLEOTIDE SEQUENCE [LARGE SCALE GENOMIC DNA]</scope>
    <source>
        <strain evidence="1 2">NCTC10082</strain>
    </source>
</reference>
<organism evidence="1 2">
    <name type="scientific">Escherichia coli</name>
    <dbReference type="NCBI Taxonomy" id="562"/>
    <lineage>
        <taxon>Bacteria</taxon>
        <taxon>Pseudomonadati</taxon>
        <taxon>Pseudomonadota</taxon>
        <taxon>Gammaproteobacteria</taxon>
        <taxon>Enterobacterales</taxon>
        <taxon>Enterobacteriaceae</taxon>
        <taxon>Escherichia</taxon>
    </lineage>
</organism>
<dbReference type="RefSeq" id="WP_077884486.1">
    <property type="nucleotide sequence ID" value="NZ_BKBY01000661.1"/>
</dbReference>
<proteinExistence type="predicted"/>
<dbReference type="AlphaFoldDB" id="A0A2S8JJS7"/>
<gene>
    <name evidence="1" type="ORF">NCTC10082_00064</name>
</gene>
<name>A0A2S8JJS7_ECOLX</name>
<dbReference type="EMBL" id="UFZA01000001">
    <property type="protein sequence ID" value="STE01797.1"/>
    <property type="molecule type" value="Genomic_DNA"/>
</dbReference>
<dbReference type="InterPro" id="IPR046905">
    <property type="entry name" value="ABC-3C_MC1"/>
</dbReference>
<evidence type="ECO:0000313" key="1">
    <source>
        <dbReference type="EMBL" id="STE01797.1"/>
    </source>
</evidence>
<evidence type="ECO:0000313" key="2">
    <source>
        <dbReference type="Proteomes" id="UP000255164"/>
    </source>
</evidence>
<dbReference type="Pfam" id="PF20289">
    <property type="entry name" value="MComp1"/>
    <property type="match status" value="1"/>
</dbReference>
<sequence>MIKDIVLQAALKHEFTLFNTGDYSKADDVTIEYSAGETLAGLEGVDYKSLTYFSQDSGDRKRFLAVVECENIPSPQVLNKLVLLYAPETFKSDPAFDKNTDLIILHKLRHRVDFNGIESKVFGIEENPYYFKKYFLYYSEEELRLLEGHNFESVSAIVVDDRMFAEYRDQPLSPTLYSVAARIFIKLPFVKVPVKESSLKPLDIYVKEALAEKKLTGLHLKIFNASASGIEADKLIETLIHEEMENIQPQD</sequence>
<dbReference type="Proteomes" id="UP000255164">
    <property type="component" value="Unassembled WGS sequence"/>
</dbReference>
<accession>A0A2S8JJS7</accession>